<dbReference type="EMBL" id="KN834798">
    <property type="protein sequence ID" value="KIK56324.1"/>
    <property type="molecule type" value="Genomic_DNA"/>
</dbReference>
<evidence type="ECO:0000256" key="1">
    <source>
        <dbReference type="SAM" id="MobiDB-lite"/>
    </source>
</evidence>
<protein>
    <submittedName>
        <fullName evidence="2">Uncharacterized protein</fullName>
    </submittedName>
</protein>
<name>A0A0D0C1Y7_9AGAR</name>
<sequence>MGRALYSMTYAPVIREPSPSPYEKWSISNPFDPDSEEFFEGAQYEAFLPDPIPPTDSAQNDELPRMVISTTRITTTRDADSPTVPPAHPNPMILDSVPHDSPEADSPSSPPRSLNEDTEPSRPTLSPMAGDSDAEDPIRILADFVSEYRNMRRNGGPRPNLLLSEILRQVDGELRREQRQQTTERPQRYLPPLDYSSDSASLSSRSESPTSPIFFPAPPSPPPMSREANAISLITDSLPEPQFPLDEDLERIEQDLRVLDEPEEDESLSAPSEVTESAPTSTINPIPISIPRTSARAPLYVHRGTPGSFGYDIGLDMSPPPSVSPRLYNWSRAGSESHPRFSSGSFTRRSYIPVTEGRRI</sequence>
<proteinExistence type="predicted"/>
<dbReference type="Proteomes" id="UP000053593">
    <property type="component" value="Unassembled WGS sequence"/>
</dbReference>
<evidence type="ECO:0000313" key="3">
    <source>
        <dbReference type="Proteomes" id="UP000053593"/>
    </source>
</evidence>
<dbReference type="OrthoDB" id="3265863at2759"/>
<keyword evidence="3" id="KW-1185">Reference proteome</keyword>
<accession>A0A0D0C1Y7</accession>
<feature type="region of interest" description="Disordered" evidence="1">
    <location>
        <begin position="333"/>
        <end position="360"/>
    </location>
</feature>
<feature type="region of interest" description="Disordered" evidence="1">
    <location>
        <begin position="17"/>
        <end position="36"/>
    </location>
</feature>
<dbReference type="HOGENOM" id="CLU_769572_0_0_1"/>
<dbReference type="AlphaFoldDB" id="A0A0D0C1Y7"/>
<reference evidence="2 3" key="1">
    <citation type="submission" date="2014-04" db="EMBL/GenBank/DDBJ databases">
        <title>Evolutionary Origins and Diversification of the Mycorrhizal Mutualists.</title>
        <authorList>
            <consortium name="DOE Joint Genome Institute"/>
            <consortium name="Mycorrhizal Genomics Consortium"/>
            <person name="Kohler A."/>
            <person name="Kuo A."/>
            <person name="Nagy L.G."/>
            <person name="Floudas D."/>
            <person name="Copeland A."/>
            <person name="Barry K.W."/>
            <person name="Cichocki N."/>
            <person name="Veneault-Fourrey C."/>
            <person name="LaButti K."/>
            <person name="Lindquist E.A."/>
            <person name="Lipzen A."/>
            <person name="Lundell T."/>
            <person name="Morin E."/>
            <person name="Murat C."/>
            <person name="Riley R."/>
            <person name="Ohm R."/>
            <person name="Sun H."/>
            <person name="Tunlid A."/>
            <person name="Henrissat B."/>
            <person name="Grigoriev I.V."/>
            <person name="Hibbett D.S."/>
            <person name="Martin F."/>
        </authorList>
    </citation>
    <scope>NUCLEOTIDE SEQUENCE [LARGE SCALE GENOMIC DNA]</scope>
    <source>
        <strain evidence="2 3">FD-317 M1</strain>
    </source>
</reference>
<feature type="region of interest" description="Disordered" evidence="1">
    <location>
        <begin position="261"/>
        <end position="289"/>
    </location>
</feature>
<gene>
    <name evidence="2" type="ORF">GYMLUDRAFT_816507</name>
</gene>
<feature type="compositionally biased region" description="Low complexity" evidence="1">
    <location>
        <begin position="196"/>
        <end position="212"/>
    </location>
</feature>
<feature type="region of interest" description="Disordered" evidence="1">
    <location>
        <begin position="173"/>
        <end position="212"/>
    </location>
</feature>
<feature type="compositionally biased region" description="Low complexity" evidence="1">
    <location>
        <begin position="104"/>
        <end position="113"/>
    </location>
</feature>
<evidence type="ECO:0000313" key="2">
    <source>
        <dbReference type="EMBL" id="KIK56324.1"/>
    </source>
</evidence>
<organism evidence="2 3">
    <name type="scientific">Collybiopsis luxurians FD-317 M1</name>
    <dbReference type="NCBI Taxonomy" id="944289"/>
    <lineage>
        <taxon>Eukaryota</taxon>
        <taxon>Fungi</taxon>
        <taxon>Dikarya</taxon>
        <taxon>Basidiomycota</taxon>
        <taxon>Agaricomycotina</taxon>
        <taxon>Agaricomycetes</taxon>
        <taxon>Agaricomycetidae</taxon>
        <taxon>Agaricales</taxon>
        <taxon>Marasmiineae</taxon>
        <taxon>Omphalotaceae</taxon>
        <taxon>Collybiopsis</taxon>
        <taxon>Collybiopsis luxurians</taxon>
    </lineage>
</organism>
<feature type="compositionally biased region" description="Low complexity" evidence="1">
    <location>
        <begin position="277"/>
        <end position="289"/>
    </location>
</feature>
<feature type="region of interest" description="Disordered" evidence="1">
    <location>
        <begin position="42"/>
        <end position="137"/>
    </location>
</feature>